<dbReference type="GO" id="GO:0005975">
    <property type="term" value="P:carbohydrate metabolic process"/>
    <property type="evidence" value="ECO:0007669"/>
    <property type="project" value="InterPro"/>
</dbReference>
<evidence type="ECO:0000313" key="9">
    <source>
        <dbReference type="Proteomes" id="UP000555103"/>
    </source>
</evidence>
<dbReference type="AlphaFoldDB" id="A0A840CPD0"/>
<dbReference type="PANTHER" id="PTHR42812:SF5">
    <property type="entry name" value="ENDO-ARABINASE"/>
    <property type="match status" value="1"/>
</dbReference>
<sequence>MNKTIPIFLFFSALCFNVYCQQEMFRNPVIHGDMADPSVIRIDDTYYATATSSEWAPFYPVFVSKDLVNWTQTGHIFNKKPEWTKNSFWAPELYYHNGKVYCYYTARRASDNVTCIGVATANNPTEEFTDHGLLIEHGTEAIDAFIYNDNGQLYITWKAYGLDKRHIEIVGSKLSDDGLRLEGEIFSLLVDDEDIGMEGQYHFRHGDYYYLVYAAHGCCGFGSDYDVYAARSKSFEGPYEKYSGNPILNARNMDFISSGHGTAVTTPDGRMFYMCHAYVKGDEAYMGRQPILQEMYVGDDNWVHFSTGKTTKIEQPMPFPNTKQKPVADFEDKFRNENLKVEWTWNYPYADIKTETGKGKLLLSGTPIGESYPATALCVRATTPDYEFHTAVTDKNNSMKGLTLYGDDKNMIIWGIIDDRFVLKQVKDGQESDVYETYAPAKKLYLKIAVERGHLLYFYKSTNGRKWEKISTNARDAGYLVRWDRVARPGLMHIGDVEQPAGFSYFKLENSSK</sequence>
<dbReference type="CDD" id="cd08999">
    <property type="entry name" value="GH43_ABN-like"/>
    <property type="match status" value="1"/>
</dbReference>
<feature type="active site" description="Proton acceptor" evidence="4">
    <location>
        <position position="36"/>
    </location>
</feature>
<dbReference type="InterPro" id="IPR051795">
    <property type="entry name" value="Glycosyl_Hydrlase_43"/>
</dbReference>
<dbReference type="Proteomes" id="UP000555103">
    <property type="component" value="Unassembled WGS sequence"/>
</dbReference>
<keyword evidence="9" id="KW-1185">Reference proteome</keyword>
<keyword evidence="2 6" id="KW-0378">Hydrolase</keyword>
<accession>A0A840CPD0</accession>
<feature type="site" description="Important for catalytic activity, responsible for pKa modulation of the active site Glu and correct orientation of both the proton donor and substrate" evidence="5">
    <location>
        <position position="143"/>
    </location>
</feature>
<feature type="active site" description="Proton donor" evidence="4">
    <location>
        <position position="198"/>
    </location>
</feature>
<comment type="similarity">
    <text evidence="1 6">Belongs to the glycosyl hydrolase 43 family.</text>
</comment>
<dbReference type="InterPro" id="IPR023296">
    <property type="entry name" value="Glyco_hydro_beta-prop_sf"/>
</dbReference>
<evidence type="ECO:0000256" key="5">
    <source>
        <dbReference type="PIRSR" id="PIRSR606710-2"/>
    </source>
</evidence>
<dbReference type="GO" id="GO:0004553">
    <property type="term" value="F:hydrolase activity, hydrolyzing O-glycosyl compounds"/>
    <property type="evidence" value="ECO:0007669"/>
    <property type="project" value="InterPro"/>
</dbReference>
<dbReference type="Pfam" id="PF04616">
    <property type="entry name" value="Glyco_hydro_43"/>
    <property type="match status" value="1"/>
</dbReference>
<dbReference type="InterPro" id="IPR013320">
    <property type="entry name" value="ConA-like_dom_sf"/>
</dbReference>
<proteinExistence type="inferred from homology"/>
<organism evidence="8 9">
    <name type="scientific">Dysgonomonas hofstadii</name>
    <dbReference type="NCBI Taxonomy" id="637886"/>
    <lineage>
        <taxon>Bacteria</taxon>
        <taxon>Pseudomonadati</taxon>
        <taxon>Bacteroidota</taxon>
        <taxon>Bacteroidia</taxon>
        <taxon>Bacteroidales</taxon>
        <taxon>Dysgonomonadaceae</taxon>
        <taxon>Dysgonomonas</taxon>
    </lineage>
</organism>
<name>A0A840CPD0_9BACT</name>
<evidence type="ECO:0000256" key="3">
    <source>
        <dbReference type="ARBA" id="ARBA00023295"/>
    </source>
</evidence>
<dbReference type="SUPFAM" id="SSF75005">
    <property type="entry name" value="Arabinanase/levansucrase/invertase"/>
    <property type="match status" value="1"/>
</dbReference>
<dbReference type="PANTHER" id="PTHR42812">
    <property type="entry name" value="BETA-XYLOSIDASE"/>
    <property type="match status" value="1"/>
</dbReference>
<evidence type="ECO:0000256" key="6">
    <source>
        <dbReference type="RuleBase" id="RU361187"/>
    </source>
</evidence>
<evidence type="ECO:0000256" key="4">
    <source>
        <dbReference type="PIRSR" id="PIRSR606710-1"/>
    </source>
</evidence>
<dbReference type="InterPro" id="IPR006710">
    <property type="entry name" value="Glyco_hydro_43"/>
</dbReference>
<dbReference type="SUPFAM" id="SSF49899">
    <property type="entry name" value="Concanavalin A-like lectins/glucanases"/>
    <property type="match status" value="1"/>
</dbReference>
<evidence type="ECO:0000259" key="7">
    <source>
        <dbReference type="Pfam" id="PF17851"/>
    </source>
</evidence>
<reference evidence="8 9" key="1">
    <citation type="submission" date="2020-08" db="EMBL/GenBank/DDBJ databases">
        <title>Genomic Encyclopedia of Type Strains, Phase IV (KMG-IV): sequencing the most valuable type-strain genomes for metagenomic binning, comparative biology and taxonomic classification.</title>
        <authorList>
            <person name="Goeker M."/>
        </authorList>
    </citation>
    <scope>NUCLEOTIDE SEQUENCE [LARGE SCALE GENOMIC DNA]</scope>
    <source>
        <strain evidence="8 9">DSM 104969</strain>
    </source>
</reference>
<evidence type="ECO:0000256" key="2">
    <source>
        <dbReference type="ARBA" id="ARBA00022801"/>
    </source>
</evidence>
<dbReference type="InterPro" id="IPR041542">
    <property type="entry name" value="GH43_C2"/>
</dbReference>
<protein>
    <submittedName>
        <fullName evidence="8">Beta-xylosidase</fullName>
    </submittedName>
</protein>
<dbReference type="Pfam" id="PF17851">
    <property type="entry name" value="GH43_C2"/>
    <property type="match status" value="1"/>
</dbReference>
<evidence type="ECO:0000313" key="8">
    <source>
        <dbReference type="EMBL" id="MBB4036931.1"/>
    </source>
</evidence>
<feature type="domain" description="Beta-xylosidase C-terminal Concanavalin A-like" evidence="7">
    <location>
        <begin position="332"/>
        <end position="473"/>
    </location>
</feature>
<comment type="caution">
    <text evidence="8">The sequence shown here is derived from an EMBL/GenBank/DDBJ whole genome shotgun (WGS) entry which is preliminary data.</text>
</comment>
<dbReference type="Gene3D" id="2.60.120.200">
    <property type="match status" value="1"/>
</dbReference>
<gene>
    <name evidence="8" type="ORF">GGR21_002845</name>
</gene>
<evidence type="ECO:0000256" key="1">
    <source>
        <dbReference type="ARBA" id="ARBA00009865"/>
    </source>
</evidence>
<dbReference type="Gene3D" id="2.115.10.20">
    <property type="entry name" value="Glycosyl hydrolase domain, family 43"/>
    <property type="match status" value="1"/>
</dbReference>
<keyword evidence="3 6" id="KW-0326">Glycosidase</keyword>
<dbReference type="RefSeq" id="WP_183307815.1">
    <property type="nucleotide sequence ID" value="NZ_JACIEP010000010.1"/>
</dbReference>
<dbReference type="EMBL" id="JACIEP010000010">
    <property type="protein sequence ID" value="MBB4036931.1"/>
    <property type="molecule type" value="Genomic_DNA"/>
</dbReference>